<evidence type="ECO:0000256" key="3">
    <source>
        <dbReference type="ARBA" id="ARBA00022741"/>
    </source>
</evidence>
<dbReference type="Gene3D" id="1.20.5.1930">
    <property type="match status" value="1"/>
</dbReference>
<evidence type="ECO:0000256" key="2">
    <source>
        <dbReference type="ARBA" id="ARBA00022679"/>
    </source>
</evidence>
<proteinExistence type="predicted"/>
<feature type="transmembrane region" description="Helical" evidence="11">
    <location>
        <begin position="40"/>
        <end position="59"/>
    </location>
</feature>
<evidence type="ECO:0000259" key="13">
    <source>
        <dbReference type="PROSITE" id="PS50109"/>
    </source>
</evidence>
<evidence type="ECO:0000256" key="11">
    <source>
        <dbReference type="SAM" id="Phobius"/>
    </source>
</evidence>
<dbReference type="InterPro" id="IPR003594">
    <property type="entry name" value="HATPase_dom"/>
</dbReference>
<dbReference type="InterPro" id="IPR005467">
    <property type="entry name" value="His_kinase_dom"/>
</dbReference>
<dbReference type="CDD" id="cd06170">
    <property type="entry name" value="LuxR_C_like"/>
    <property type="match status" value="1"/>
</dbReference>
<keyword evidence="1 10" id="KW-0597">Phosphoprotein</keyword>
<dbReference type="Pfam" id="PF02518">
    <property type="entry name" value="HATPase_c"/>
    <property type="match status" value="1"/>
</dbReference>
<reference evidence="15 16" key="1">
    <citation type="submission" date="2016-10" db="EMBL/GenBank/DDBJ databases">
        <authorList>
            <person name="de Groot N.N."/>
        </authorList>
    </citation>
    <scope>NUCLEOTIDE SEQUENCE [LARGE SCALE GENOMIC DNA]</scope>
    <source>
        <strain evidence="15 16">DSM 28129</strain>
    </source>
</reference>
<gene>
    <name evidence="15" type="ORF">SAMN04488542_1625</name>
</gene>
<dbReference type="PROSITE" id="PS50110">
    <property type="entry name" value="RESPONSE_REGULATORY"/>
    <property type="match status" value="1"/>
</dbReference>
<dbReference type="SUPFAM" id="SSF52172">
    <property type="entry name" value="CheY-like"/>
    <property type="match status" value="1"/>
</dbReference>
<dbReference type="GO" id="GO:0000155">
    <property type="term" value="F:phosphorelay sensor kinase activity"/>
    <property type="evidence" value="ECO:0007669"/>
    <property type="project" value="InterPro"/>
</dbReference>
<accession>A0A1G7VAM9</accession>
<dbReference type="OrthoDB" id="9781904at2"/>
<keyword evidence="8 15" id="KW-0238">DNA-binding</keyword>
<dbReference type="Pfam" id="PF07730">
    <property type="entry name" value="HisKA_3"/>
    <property type="match status" value="1"/>
</dbReference>
<feature type="domain" description="Histidine kinase" evidence="13">
    <location>
        <begin position="204"/>
        <end position="385"/>
    </location>
</feature>
<dbReference type="GO" id="GO:0016020">
    <property type="term" value="C:membrane"/>
    <property type="evidence" value="ECO:0007669"/>
    <property type="project" value="InterPro"/>
</dbReference>
<dbReference type="GO" id="GO:0046983">
    <property type="term" value="F:protein dimerization activity"/>
    <property type="evidence" value="ECO:0007669"/>
    <property type="project" value="InterPro"/>
</dbReference>
<dbReference type="InterPro" id="IPR001789">
    <property type="entry name" value="Sig_transdc_resp-reg_receiver"/>
</dbReference>
<dbReference type="Gene3D" id="3.40.50.2300">
    <property type="match status" value="1"/>
</dbReference>
<evidence type="ECO:0000256" key="7">
    <source>
        <dbReference type="ARBA" id="ARBA00023015"/>
    </source>
</evidence>
<protein>
    <submittedName>
        <fullName evidence="15">DNA-binding response regulator, NarL/FixJ family, contains REC and HTH domains</fullName>
    </submittedName>
</protein>
<keyword evidence="3" id="KW-0547">Nucleotide-binding</keyword>
<dbReference type="InterPro" id="IPR011006">
    <property type="entry name" value="CheY-like_superfamily"/>
</dbReference>
<keyword evidence="6" id="KW-0902">Two-component regulatory system</keyword>
<evidence type="ECO:0000256" key="8">
    <source>
        <dbReference type="ARBA" id="ARBA00023125"/>
    </source>
</evidence>
<feature type="domain" description="HTH luxR-type" evidence="12">
    <location>
        <begin position="529"/>
        <end position="594"/>
    </location>
</feature>
<keyword evidence="7" id="KW-0805">Transcription regulation</keyword>
<dbReference type="EMBL" id="FNBG01000062">
    <property type="protein sequence ID" value="SDG56638.1"/>
    <property type="molecule type" value="Genomic_DNA"/>
</dbReference>
<dbReference type="SUPFAM" id="SSF55874">
    <property type="entry name" value="ATPase domain of HSP90 chaperone/DNA topoisomerase II/histidine kinase"/>
    <property type="match status" value="1"/>
</dbReference>
<dbReference type="Proteomes" id="UP000198972">
    <property type="component" value="Unassembled WGS sequence"/>
</dbReference>
<dbReference type="PROSITE" id="PS50109">
    <property type="entry name" value="HIS_KIN"/>
    <property type="match status" value="1"/>
</dbReference>
<dbReference type="GO" id="GO:0003677">
    <property type="term" value="F:DNA binding"/>
    <property type="evidence" value="ECO:0007669"/>
    <property type="project" value="UniProtKB-KW"/>
</dbReference>
<evidence type="ECO:0000259" key="14">
    <source>
        <dbReference type="PROSITE" id="PS50110"/>
    </source>
</evidence>
<dbReference type="PANTHER" id="PTHR43214">
    <property type="entry name" value="TWO-COMPONENT RESPONSE REGULATOR"/>
    <property type="match status" value="1"/>
</dbReference>
<keyword evidence="4" id="KW-0418">Kinase</keyword>
<evidence type="ECO:0000256" key="6">
    <source>
        <dbReference type="ARBA" id="ARBA00023012"/>
    </source>
</evidence>
<dbReference type="SMART" id="SM00421">
    <property type="entry name" value="HTH_LUXR"/>
    <property type="match status" value="1"/>
</dbReference>
<dbReference type="InterPro" id="IPR036890">
    <property type="entry name" value="HATPase_C_sf"/>
</dbReference>
<name>A0A1G7VAM9_9BACL</name>
<dbReference type="Pfam" id="PF00196">
    <property type="entry name" value="GerE"/>
    <property type="match status" value="1"/>
</dbReference>
<dbReference type="CDD" id="cd16917">
    <property type="entry name" value="HATPase_UhpB-NarQ-NarX-like"/>
    <property type="match status" value="1"/>
</dbReference>
<dbReference type="Pfam" id="PF00072">
    <property type="entry name" value="Response_reg"/>
    <property type="match status" value="1"/>
</dbReference>
<feature type="transmembrane region" description="Helical" evidence="11">
    <location>
        <begin position="16"/>
        <end position="34"/>
    </location>
</feature>
<keyword evidence="16" id="KW-1185">Reference proteome</keyword>
<evidence type="ECO:0000256" key="4">
    <source>
        <dbReference type="ARBA" id="ARBA00022777"/>
    </source>
</evidence>
<dbReference type="SMART" id="SM00387">
    <property type="entry name" value="HATPase_c"/>
    <property type="match status" value="1"/>
</dbReference>
<evidence type="ECO:0000313" key="16">
    <source>
        <dbReference type="Proteomes" id="UP000198972"/>
    </source>
</evidence>
<dbReference type="SUPFAM" id="SSF46894">
    <property type="entry name" value="C-terminal effector domain of the bipartite response regulators"/>
    <property type="match status" value="1"/>
</dbReference>
<dbReference type="PROSITE" id="PS50043">
    <property type="entry name" value="HTH_LUXR_2"/>
    <property type="match status" value="1"/>
</dbReference>
<dbReference type="PANTHER" id="PTHR43214:SF24">
    <property type="entry name" value="TRANSCRIPTIONAL REGULATORY PROTEIN NARL-RELATED"/>
    <property type="match status" value="1"/>
</dbReference>
<organism evidence="15 16">
    <name type="scientific">Fontibacillus panacisegetis</name>
    <dbReference type="NCBI Taxonomy" id="670482"/>
    <lineage>
        <taxon>Bacteria</taxon>
        <taxon>Bacillati</taxon>
        <taxon>Bacillota</taxon>
        <taxon>Bacilli</taxon>
        <taxon>Bacillales</taxon>
        <taxon>Paenibacillaceae</taxon>
        <taxon>Fontibacillus</taxon>
    </lineage>
</organism>
<evidence type="ECO:0000256" key="9">
    <source>
        <dbReference type="ARBA" id="ARBA00023163"/>
    </source>
</evidence>
<dbReference type="RefSeq" id="WP_091236610.1">
    <property type="nucleotide sequence ID" value="NZ_FNBG01000062.1"/>
</dbReference>
<feature type="domain" description="Response regulatory" evidence="14">
    <location>
        <begin position="393"/>
        <end position="508"/>
    </location>
</feature>
<keyword evidence="11" id="KW-0812">Transmembrane</keyword>
<dbReference type="GO" id="GO:0006355">
    <property type="term" value="P:regulation of DNA-templated transcription"/>
    <property type="evidence" value="ECO:0007669"/>
    <property type="project" value="InterPro"/>
</dbReference>
<evidence type="ECO:0000256" key="1">
    <source>
        <dbReference type="ARBA" id="ARBA00022553"/>
    </source>
</evidence>
<feature type="transmembrane region" description="Helical" evidence="11">
    <location>
        <begin position="107"/>
        <end position="124"/>
    </location>
</feature>
<evidence type="ECO:0000259" key="12">
    <source>
        <dbReference type="PROSITE" id="PS50043"/>
    </source>
</evidence>
<sequence>MFGSFQMIRKWSWQDWTMLCIHGLWVTAVLLFMYQDQPDFPLGFILPALLASHLLPFALVHFRYPYYLMAELVIAGGVSVALAYQFGLLRLFLPVLLMLGFYSRGKAHAVAMPLAVGVFVLSAMAPGSQLSIERPFWGQGVVDALVLYGVGYALQKGAAAITRISNKLVIVKEQYAILEQYSSQIEKMTLLEERFRLARELHDTIGHSYTSMILGMETLHSHIHSREGEEKLAGLLSLARSGLDDIRRQVHRMDPLEESLPLDQALMHMLEEFKASTGVQVYFRTMGTPYPVMKQAKLVLYRCLQESMTNASRHGQASRIEVTLQYDANYLMLQIQDNGTGSSEVQFGFGLTAMKDRLSALQGNLYVHSDEEQGTLVTCTIPNRTNEGAEQIKVLIVDDQLLVRESLRLLLGEEKDMQVRVAGDGKQAIDSCERELPDLILMDIHMSEMDGLKAMKIVKENWPDVRVIMMTTLDEVDYAAESLRLGAEGYLLKSIHPKELAATIRLVYSGGTMISPHVAQQLFQQSEKNVVNPYELTERELDILQCLSDGQRNKAIAEKLHLSEGTIRNYISTIYLKLQVNDRDEAIAKAKNERLCVNSSRR</sequence>
<feature type="modified residue" description="4-aspartylphosphate" evidence="10">
    <location>
        <position position="443"/>
    </location>
</feature>
<dbReference type="GO" id="GO:0005524">
    <property type="term" value="F:ATP binding"/>
    <property type="evidence" value="ECO:0007669"/>
    <property type="project" value="UniProtKB-KW"/>
</dbReference>
<dbReference type="PRINTS" id="PR00038">
    <property type="entry name" value="HTHLUXR"/>
</dbReference>
<dbReference type="InterPro" id="IPR016032">
    <property type="entry name" value="Sig_transdc_resp-reg_C-effctor"/>
</dbReference>
<dbReference type="InterPro" id="IPR000792">
    <property type="entry name" value="Tscrpt_reg_LuxR_C"/>
</dbReference>
<evidence type="ECO:0000256" key="5">
    <source>
        <dbReference type="ARBA" id="ARBA00022840"/>
    </source>
</evidence>
<keyword evidence="11" id="KW-1133">Transmembrane helix</keyword>
<dbReference type="CDD" id="cd17535">
    <property type="entry name" value="REC_NarL-like"/>
    <property type="match status" value="1"/>
</dbReference>
<dbReference type="Gene3D" id="3.30.565.10">
    <property type="entry name" value="Histidine kinase-like ATPase, C-terminal domain"/>
    <property type="match status" value="1"/>
</dbReference>
<dbReference type="SMART" id="SM00448">
    <property type="entry name" value="REC"/>
    <property type="match status" value="1"/>
</dbReference>
<dbReference type="STRING" id="670482.SAMN04488542_1625"/>
<dbReference type="AlphaFoldDB" id="A0A1G7VAM9"/>
<keyword evidence="5" id="KW-0067">ATP-binding</keyword>
<dbReference type="InterPro" id="IPR011712">
    <property type="entry name" value="Sig_transdc_His_kin_sub3_dim/P"/>
</dbReference>
<evidence type="ECO:0000256" key="10">
    <source>
        <dbReference type="PROSITE-ProRule" id="PRU00169"/>
    </source>
</evidence>
<dbReference type="InterPro" id="IPR039420">
    <property type="entry name" value="WalR-like"/>
</dbReference>
<keyword evidence="9" id="KW-0804">Transcription</keyword>
<keyword evidence="11" id="KW-0472">Membrane</keyword>
<keyword evidence="2" id="KW-0808">Transferase</keyword>
<feature type="transmembrane region" description="Helical" evidence="11">
    <location>
        <begin position="66"/>
        <end position="87"/>
    </location>
</feature>
<evidence type="ECO:0000313" key="15">
    <source>
        <dbReference type="EMBL" id="SDG56638.1"/>
    </source>
</evidence>
<dbReference type="InterPro" id="IPR058245">
    <property type="entry name" value="NreC/VraR/RcsB-like_REC"/>
</dbReference>